<keyword evidence="3" id="KW-1185">Reference proteome</keyword>
<name>A0ABM9WP79_9GAMM</name>
<reference evidence="2 3" key="1">
    <citation type="submission" date="2006-01" db="EMBL/GenBank/DDBJ databases">
        <authorList>
            <person name="Brettar I."/>
            <person name="Hofle M."/>
            <person name="Ferriera S."/>
            <person name="Johnson J."/>
            <person name="Kravitz S."/>
            <person name="Halpern A."/>
            <person name="Remington K."/>
            <person name="Beeson K."/>
            <person name="Tran B."/>
            <person name="Rogers Y.-H."/>
            <person name="Friedman R."/>
            <person name="Venter J.C."/>
        </authorList>
    </citation>
    <scope>NUCLEOTIDE SEQUENCE [LARGE SCALE GENOMIC DNA]</scope>
    <source>
        <strain evidence="2 3">OS145</strain>
    </source>
</reference>
<evidence type="ECO:0000313" key="3">
    <source>
        <dbReference type="Proteomes" id="UP000016543"/>
    </source>
</evidence>
<proteinExistence type="predicted"/>
<dbReference type="PROSITE" id="PS51257">
    <property type="entry name" value="PROKAR_LIPOPROTEIN"/>
    <property type="match status" value="1"/>
</dbReference>
<accession>A0ABM9WP79</accession>
<dbReference type="Gene3D" id="3.60.15.10">
    <property type="entry name" value="Ribonuclease Z/Hydroxyacylglutathione hydrolase-like"/>
    <property type="match status" value="1"/>
</dbReference>
<dbReference type="Pfam" id="PF12706">
    <property type="entry name" value="Lactamase_B_2"/>
    <property type="match status" value="1"/>
</dbReference>
<protein>
    <submittedName>
        <fullName evidence="2">Secreted Zn-dependent hydrolase of beta-lactamase superfamily protein</fullName>
    </submittedName>
</protein>
<feature type="domain" description="Metallo-beta-lactamase" evidence="1">
    <location>
        <begin position="106"/>
        <end position="313"/>
    </location>
</feature>
<dbReference type="PANTHER" id="PTHR15032:SF4">
    <property type="entry name" value="N-ACYL-PHOSPHATIDYLETHANOLAMINE-HYDROLYZING PHOSPHOLIPASE D"/>
    <property type="match status" value="1"/>
</dbReference>
<dbReference type="SUPFAM" id="SSF56281">
    <property type="entry name" value="Metallo-hydrolase/oxidoreductase"/>
    <property type="match status" value="1"/>
</dbReference>
<comment type="caution">
    <text evidence="2">The sequence shown here is derived from an EMBL/GenBank/DDBJ whole genome shotgun (WGS) entry which is preliminary data.</text>
</comment>
<dbReference type="PANTHER" id="PTHR15032">
    <property type="entry name" value="N-ACYL-PHOSPHATIDYLETHANOLAMINE-HYDROLYZING PHOSPHOLIPASE D"/>
    <property type="match status" value="1"/>
</dbReference>
<dbReference type="InterPro" id="IPR001279">
    <property type="entry name" value="Metallo-B-lactamas"/>
</dbReference>
<dbReference type="RefSeq" id="WP_006955620.1">
    <property type="nucleotide sequence ID" value="NZ_CH672405.1"/>
</dbReference>
<evidence type="ECO:0000313" key="2">
    <source>
        <dbReference type="EMBL" id="EAQ32801.1"/>
    </source>
</evidence>
<dbReference type="Proteomes" id="UP000016543">
    <property type="component" value="Unassembled WGS sequence"/>
</dbReference>
<evidence type="ECO:0000259" key="1">
    <source>
        <dbReference type="Pfam" id="PF12706"/>
    </source>
</evidence>
<keyword evidence="2" id="KW-0378">Hydrolase</keyword>
<dbReference type="EMBL" id="AAMX01000003">
    <property type="protein sequence ID" value="EAQ32801.1"/>
    <property type="molecule type" value="Genomic_DNA"/>
</dbReference>
<organism evidence="2 3">
    <name type="scientific">Idiomarina baltica OS145</name>
    <dbReference type="NCBI Taxonomy" id="314276"/>
    <lineage>
        <taxon>Bacteria</taxon>
        <taxon>Pseudomonadati</taxon>
        <taxon>Pseudomonadota</taxon>
        <taxon>Gammaproteobacteria</taxon>
        <taxon>Alteromonadales</taxon>
        <taxon>Idiomarinaceae</taxon>
        <taxon>Idiomarina</taxon>
    </lineage>
</organism>
<sequence>MSRVLFVFSFIVLFVTGCTSNTIQVINSEQQIEHPNDHRFENLDPGEKQYPATCETDCYRERADIQCTDEACRYTGPYLQSSYDEAFKVTWFGHALFQIETPSDATIITDPVFDEFDWPINWLHAWFNGQYRSHLPNLSVEQVSQADAVLYSHLHYDHFNKSDVESIGDHPSYRVPLRMGEKFPEIGAHITEMGWFSEDTLNTQTRGTNITALPAHHFSSRTYIPFIYEDNARVSWNGWLIESQGKTLFYAGDTGYSEHFRDIHERYGAIDVCLLPIASYYSPTSPKWYRYVHMTPEDAITAANELECQVMIPWGYGNASWGMGDVSSHSALTRFLNMLEVMPLKAKVIVLDEHVSAR</sequence>
<dbReference type="InterPro" id="IPR036866">
    <property type="entry name" value="RibonucZ/Hydroxyglut_hydro"/>
</dbReference>
<dbReference type="GO" id="GO:0016787">
    <property type="term" value="F:hydrolase activity"/>
    <property type="evidence" value="ECO:0007669"/>
    <property type="project" value="UniProtKB-KW"/>
</dbReference>
<gene>
    <name evidence="2" type="ORF">OS145_01542</name>
</gene>